<organism evidence="1 2">
    <name type="scientific">Smallanthus sonchifolius</name>
    <dbReference type="NCBI Taxonomy" id="185202"/>
    <lineage>
        <taxon>Eukaryota</taxon>
        <taxon>Viridiplantae</taxon>
        <taxon>Streptophyta</taxon>
        <taxon>Embryophyta</taxon>
        <taxon>Tracheophyta</taxon>
        <taxon>Spermatophyta</taxon>
        <taxon>Magnoliopsida</taxon>
        <taxon>eudicotyledons</taxon>
        <taxon>Gunneridae</taxon>
        <taxon>Pentapetalae</taxon>
        <taxon>asterids</taxon>
        <taxon>campanulids</taxon>
        <taxon>Asterales</taxon>
        <taxon>Asteraceae</taxon>
        <taxon>Asteroideae</taxon>
        <taxon>Heliantheae alliance</taxon>
        <taxon>Millerieae</taxon>
        <taxon>Smallanthus</taxon>
    </lineage>
</organism>
<keyword evidence="2" id="KW-1185">Reference proteome</keyword>
<comment type="caution">
    <text evidence="1">The sequence shown here is derived from an EMBL/GenBank/DDBJ whole genome shotgun (WGS) entry which is preliminary data.</text>
</comment>
<accession>A0ACB9FUK5</accession>
<dbReference type="Proteomes" id="UP001056120">
    <property type="component" value="Linkage Group LG16"/>
</dbReference>
<dbReference type="EMBL" id="CM042033">
    <property type="protein sequence ID" value="KAI3774829.1"/>
    <property type="molecule type" value="Genomic_DNA"/>
</dbReference>
<name>A0ACB9FUK5_9ASTR</name>
<protein>
    <submittedName>
        <fullName evidence="1">Uncharacterized protein</fullName>
    </submittedName>
</protein>
<evidence type="ECO:0000313" key="1">
    <source>
        <dbReference type="EMBL" id="KAI3774829.1"/>
    </source>
</evidence>
<sequence>MGKNQVGCVRQGFYDPVKVVGSGKDYKRTGGGGEFKILKKVANGSGNLVGTEVPKSDDKDVKLAKLSDGLSTKPHIDNNAKSPDHLTKRVECEVKEVDENPDSKEFLEFFYRHAYPSPLSLLDCSLSSSLDDLEYLALIARDLTFSFLTLEISSSFSMIISWTLRQSQAVNMICLLVDFITQHRLLQKKHANLPTRDEILQQRYSGIYHELICMSENAFMTLCNILKRDGGLLPTQRMFVEEHVPRFLHIGGNDLRNQFAS</sequence>
<gene>
    <name evidence="1" type="ORF">L1987_49391</name>
</gene>
<reference evidence="2" key="1">
    <citation type="journal article" date="2022" name="Mol. Ecol. Resour.">
        <title>The genomes of chicory, endive, great burdock and yacon provide insights into Asteraceae palaeo-polyploidization history and plant inulin production.</title>
        <authorList>
            <person name="Fan W."/>
            <person name="Wang S."/>
            <person name="Wang H."/>
            <person name="Wang A."/>
            <person name="Jiang F."/>
            <person name="Liu H."/>
            <person name="Zhao H."/>
            <person name="Xu D."/>
            <person name="Zhang Y."/>
        </authorList>
    </citation>
    <scope>NUCLEOTIDE SEQUENCE [LARGE SCALE GENOMIC DNA]</scope>
    <source>
        <strain evidence="2">cv. Yunnan</strain>
    </source>
</reference>
<proteinExistence type="predicted"/>
<evidence type="ECO:0000313" key="2">
    <source>
        <dbReference type="Proteomes" id="UP001056120"/>
    </source>
</evidence>
<reference evidence="1 2" key="2">
    <citation type="journal article" date="2022" name="Mol. Ecol. Resour.">
        <title>The genomes of chicory, endive, great burdock and yacon provide insights into Asteraceae paleo-polyploidization history and plant inulin production.</title>
        <authorList>
            <person name="Fan W."/>
            <person name="Wang S."/>
            <person name="Wang H."/>
            <person name="Wang A."/>
            <person name="Jiang F."/>
            <person name="Liu H."/>
            <person name="Zhao H."/>
            <person name="Xu D."/>
            <person name="Zhang Y."/>
        </authorList>
    </citation>
    <scope>NUCLEOTIDE SEQUENCE [LARGE SCALE GENOMIC DNA]</scope>
    <source>
        <strain evidence="2">cv. Yunnan</strain>
        <tissue evidence="1">Leaves</tissue>
    </source>
</reference>